<dbReference type="PANTHER" id="PTHR37533">
    <property type="entry name" value="FLAGELLAR HOOK-LENGTH CONTROL PROTEIN"/>
    <property type="match status" value="1"/>
</dbReference>
<dbReference type="OrthoDB" id="1787532at2"/>
<evidence type="ECO:0000256" key="1">
    <source>
        <dbReference type="SAM" id="MobiDB-lite"/>
    </source>
</evidence>
<feature type="compositionally biased region" description="Polar residues" evidence="1">
    <location>
        <begin position="48"/>
        <end position="66"/>
    </location>
</feature>
<dbReference type="InterPro" id="IPR038610">
    <property type="entry name" value="FliK-like_C_sf"/>
</dbReference>
<reference evidence="4" key="1">
    <citation type="submission" date="2016-10" db="EMBL/GenBank/DDBJ databases">
        <authorList>
            <person name="Varghese N."/>
            <person name="Submissions S."/>
        </authorList>
    </citation>
    <scope>NUCLEOTIDE SEQUENCE [LARGE SCALE GENOMIC DNA]</scope>
    <source>
        <strain evidence="4">DSM 17038</strain>
    </source>
</reference>
<gene>
    <name evidence="3" type="ORF">SAMN05660649_00207</name>
</gene>
<proteinExistence type="predicted"/>
<feature type="compositionally biased region" description="Polar residues" evidence="1">
    <location>
        <begin position="575"/>
        <end position="588"/>
    </location>
</feature>
<protein>
    <submittedName>
        <fullName evidence="3">Hook-length control protein FliK</fullName>
    </submittedName>
</protein>
<organism evidence="3 4">
    <name type="scientific">Desulfotruncus arcticus DSM 17038</name>
    <dbReference type="NCBI Taxonomy" id="1121424"/>
    <lineage>
        <taxon>Bacteria</taxon>
        <taxon>Bacillati</taxon>
        <taxon>Bacillota</taxon>
        <taxon>Clostridia</taxon>
        <taxon>Eubacteriales</taxon>
        <taxon>Desulfallaceae</taxon>
        <taxon>Desulfotruncus</taxon>
    </lineage>
</organism>
<name>A0A1I2MWV7_9FIRM</name>
<dbReference type="Gene3D" id="3.30.750.140">
    <property type="match status" value="1"/>
</dbReference>
<accession>A0A1I2MWV7</accession>
<dbReference type="Proteomes" id="UP000199337">
    <property type="component" value="Unassembled WGS sequence"/>
</dbReference>
<evidence type="ECO:0000313" key="4">
    <source>
        <dbReference type="Proteomes" id="UP000199337"/>
    </source>
</evidence>
<sequence length="615" mass="66300">MQFFSPVIMAETQGWNNSKSTTLTKPVAGKEQAMDFMQLLLMMTRNQEATQQDTGTNSLHNYSTGNAGEKGNDAVLENNTFESYDVTSDINTEIMQLLQSITCNPDIAHRITGITGWDNFNTGNASGQDNDIALGNNTFKGYSAAPGINPEAMQLLQLITYNPGAIQQAPGSPSWNISNIENADQQGNNVILENIASTGQSVMSDISPETMQMLQMVGNQLNLLLKMAAVTGEYKSFCNMDNLPETLSQQGVTLTDVLSLAPGYNLNLNLKQIINANALLPKNMENGLTNDTTIEMDLDGYFIGRPEADGKMPLSRISNTTSGTDLNGSIKTQPLATTLPQQVNLDGPAKNSSIATANNNVQFALKIQPENVGANLPQQEAVAGLLQAVDNKVDNTKFSAAKADSTTFGVIAQKSNVNVASVNVTADSGAKHESQQFTRQDSGSQTAAAGLETFTVKSSNDGILQQLRVNDKSFVTKFAEIIKGHVSEDSSGQTHIKLQLQPESLGQVIIKLVFKDGNISTQFQAATEHAKQIIENSLPQLRETLANFQLNLQNASVTVGGENGGSGKWGREWNQGGSNNSRRNQLKGNNDDVEVVDGLSKPKDAVKQNQINYFI</sequence>
<feature type="region of interest" description="Disordered" evidence="1">
    <location>
        <begin position="48"/>
        <end position="71"/>
    </location>
</feature>
<dbReference type="PANTHER" id="PTHR37533:SF2">
    <property type="entry name" value="FLAGELLAR HOOK-LENGTH CONTROL PROTEIN"/>
    <property type="match status" value="1"/>
</dbReference>
<dbReference type="Pfam" id="PF02120">
    <property type="entry name" value="Flg_hook"/>
    <property type="match status" value="1"/>
</dbReference>
<dbReference type="RefSeq" id="WP_092467822.1">
    <property type="nucleotide sequence ID" value="NZ_FOOX01000001.1"/>
</dbReference>
<keyword evidence="4" id="KW-1185">Reference proteome</keyword>
<evidence type="ECO:0000259" key="2">
    <source>
        <dbReference type="Pfam" id="PF02120"/>
    </source>
</evidence>
<dbReference type="STRING" id="341036.SAMN05660649_00207"/>
<feature type="region of interest" description="Disordered" evidence="1">
    <location>
        <begin position="561"/>
        <end position="601"/>
    </location>
</feature>
<dbReference type="AlphaFoldDB" id="A0A1I2MWV7"/>
<dbReference type="InterPro" id="IPR021136">
    <property type="entry name" value="Flagellar_hook_control-like_C"/>
</dbReference>
<dbReference type="InterPro" id="IPR052563">
    <property type="entry name" value="FliK"/>
</dbReference>
<feature type="domain" description="Flagellar hook-length control protein-like C-terminal" evidence="2">
    <location>
        <begin position="487"/>
        <end position="564"/>
    </location>
</feature>
<evidence type="ECO:0000313" key="3">
    <source>
        <dbReference type="EMBL" id="SFF95923.1"/>
    </source>
</evidence>
<dbReference type="CDD" id="cd17470">
    <property type="entry name" value="T3SS_Flik_C"/>
    <property type="match status" value="1"/>
</dbReference>
<dbReference type="EMBL" id="FOOX01000001">
    <property type="protein sequence ID" value="SFF95923.1"/>
    <property type="molecule type" value="Genomic_DNA"/>
</dbReference>